<dbReference type="Gene3D" id="3.20.20.140">
    <property type="entry name" value="Metal-dependent hydrolases"/>
    <property type="match status" value="1"/>
</dbReference>
<keyword evidence="5" id="KW-0436">Ligase</keyword>
<dbReference type="InterPro" id="IPR050472">
    <property type="entry name" value="Anth_synth/Amidotransfase"/>
</dbReference>
<reference evidence="19" key="1">
    <citation type="submission" date="2023-03" db="EMBL/GenBank/DDBJ databases">
        <authorList>
            <person name="Steffen K."/>
            <person name="Cardenas P."/>
        </authorList>
    </citation>
    <scope>NUCLEOTIDE SEQUENCE</scope>
</reference>
<comment type="pathway">
    <text evidence="2">Amino-acid biosynthesis; L-arginine biosynthesis; carbamoyl phosphate from bicarbonate: step 1/1.</text>
</comment>
<organism evidence="19 20">
    <name type="scientific">Geodia barretti</name>
    <name type="common">Barrett's horny sponge</name>
    <dbReference type="NCBI Taxonomy" id="519541"/>
    <lineage>
        <taxon>Eukaryota</taxon>
        <taxon>Metazoa</taxon>
        <taxon>Porifera</taxon>
        <taxon>Demospongiae</taxon>
        <taxon>Heteroscleromorpha</taxon>
        <taxon>Tetractinellida</taxon>
        <taxon>Astrophorina</taxon>
        <taxon>Geodiidae</taxon>
        <taxon>Geodia</taxon>
    </lineage>
</organism>
<comment type="similarity">
    <text evidence="3">Belongs to the CarA family.</text>
</comment>
<dbReference type="InterPro" id="IPR002474">
    <property type="entry name" value="CarbamoylP_synth_ssu_N"/>
</dbReference>
<keyword evidence="11" id="KW-0665">Pyrimidine biosynthesis</keyword>
<evidence type="ECO:0000256" key="15">
    <source>
        <dbReference type="ARBA" id="ARBA00048816"/>
    </source>
</evidence>
<keyword evidence="6" id="KW-0479">Metal-binding</keyword>
<dbReference type="EMBL" id="CASHTH010000998">
    <property type="protein sequence ID" value="CAI8009936.1"/>
    <property type="molecule type" value="Genomic_DNA"/>
</dbReference>
<comment type="caution">
    <text evidence="19">The sequence shown here is derived from an EMBL/GenBank/DDBJ whole genome shotgun (WGS) entry which is preliminary data.</text>
</comment>
<dbReference type="PRINTS" id="PR00099">
    <property type="entry name" value="CPSGATASE"/>
</dbReference>
<keyword evidence="7" id="KW-0547">Nucleotide-binding</keyword>
<evidence type="ECO:0000256" key="16">
    <source>
        <dbReference type="ARBA" id="ARBA00049285"/>
    </source>
</evidence>
<keyword evidence="20" id="KW-1185">Reference proteome</keyword>
<evidence type="ECO:0000256" key="12">
    <source>
        <dbReference type="ARBA" id="ARBA00044031"/>
    </source>
</evidence>
<dbReference type="InterPro" id="IPR036480">
    <property type="entry name" value="CarbP_synth_ssu_N_sf"/>
</dbReference>
<dbReference type="GO" id="GO:0016812">
    <property type="term" value="F:hydrolase activity, acting on carbon-nitrogen (but not peptide) bonds, in cyclic amides"/>
    <property type="evidence" value="ECO:0007669"/>
    <property type="project" value="InterPro"/>
</dbReference>
<dbReference type="SUPFAM" id="SSF51556">
    <property type="entry name" value="Metallo-dependent hydrolases"/>
    <property type="match status" value="1"/>
</dbReference>
<name>A0AA35RGL4_GEOBA</name>
<dbReference type="PROSITE" id="PS51273">
    <property type="entry name" value="GATASE_TYPE_1"/>
    <property type="match status" value="1"/>
</dbReference>
<dbReference type="GO" id="GO:0004088">
    <property type="term" value="F:carbamoyl-phosphate synthase (glutamine-hydrolyzing) activity"/>
    <property type="evidence" value="ECO:0007669"/>
    <property type="project" value="UniProtKB-EC"/>
</dbReference>
<dbReference type="InterPro" id="IPR017926">
    <property type="entry name" value="GATASE"/>
</dbReference>
<evidence type="ECO:0000256" key="2">
    <source>
        <dbReference type="ARBA" id="ARBA00005077"/>
    </source>
</evidence>
<comment type="pathway">
    <text evidence="1">Pyrimidine metabolism; UMP biosynthesis via de novo pathway; (S)-dihydroorotate from bicarbonate: step 1/3.</text>
</comment>
<proteinExistence type="inferred from homology"/>
<dbReference type="CDD" id="cd01744">
    <property type="entry name" value="GATase1_CPSase"/>
    <property type="match status" value="1"/>
</dbReference>
<comment type="catalytic activity">
    <reaction evidence="15">
        <text>hydrogencarbonate + L-glutamine + 2 ATP + H2O = carbamoyl phosphate + L-glutamate + 2 ADP + phosphate + 2 H(+)</text>
        <dbReference type="Rhea" id="RHEA:18633"/>
        <dbReference type="ChEBI" id="CHEBI:15377"/>
        <dbReference type="ChEBI" id="CHEBI:15378"/>
        <dbReference type="ChEBI" id="CHEBI:17544"/>
        <dbReference type="ChEBI" id="CHEBI:29985"/>
        <dbReference type="ChEBI" id="CHEBI:30616"/>
        <dbReference type="ChEBI" id="CHEBI:43474"/>
        <dbReference type="ChEBI" id="CHEBI:58228"/>
        <dbReference type="ChEBI" id="CHEBI:58359"/>
        <dbReference type="ChEBI" id="CHEBI:456216"/>
        <dbReference type="EC" id="6.3.5.5"/>
    </reaction>
</comment>
<evidence type="ECO:0000259" key="18">
    <source>
        <dbReference type="SMART" id="SM01097"/>
    </source>
</evidence>
<feature type="compositionally biased region" description="Basic and acidic residues" evidence="17">
    <location>
        <begin position="214"/>
        <end position="225"/>
    </location>
</feature>
<evidence type="ECO:0000256" key="6">
    <source>
        <dbReference type="ARBA" id="ARBA00022723"/>
    </source>
</evidence>
<dbReference type="SUPFAM" id="SSF52317">
    <property type="entry name" value="Class I glutamine amidotransferase-like"/>
    <property type="match status" value="1"/>
</dbReference>
<dbReference type="GO" id="GO:0005524">
    <property type="term" value="F:ATP binding"/>
    <property type="evidence" value="ECO:0007669"/>
    <property type="project" value="UniProtKB-KW"/>
</dbReference>
<dbReference type="InterPro" id="IPR002195">
    <property type="entry name" value="Dihydroorotase_CS"/>
</dbReference>
<evidence type="ECO:0000256" key="11">
    <source>
        <dbReference type="ARBA" id="ARBA00022975"/>
    </source>
</evidence>
<dbReference type="GO" id="GO:0046872">
    <property type="term" value="F:metal ion binding"/>
    <property type="evidence" value="ECO:0007669"/>
    <property type="project" value="UniProtKB-KW"/>
</dbReference>
<dbReference type="GO" id="GO:0006541">
    <property type="term" value="P:glutamine metabolic process"/>
    <property type="evidence" value="ECO:0007669"/>
    <property type="project" value="InterPro"/>
</dbReference>
<evidence type="ECO:0000256" key="10">
    <source>
        <dbReference type="ARBA" id="ARBA00022962"/>
    </source>
</evidence>
<dbReference type="Gene3D" id="3.50.30.20">
    <property type="entry name" value="Carbamoyl-phosphate synthase small subunit, N-terminal domain"/>
    <property type="match status" value="1"/>
</dbReference>
<evidence type="ECO:0000256" key="5">
    <source>
        <dbReference type="ARBA" id="ARBA00022598"/>
    </source>
</evidence>
<protein>
    <recommendedName>
        <fullName evidence="13">Carbamoyl phosphate synthase arginine-specific small chain</fullName>
        <ecNumber evidence="4">6.3.5.5</ecNumber>
    </recommendedName>
    <alternativeName>
        <fullName evidence="14">Arginine-specific carbamoyl phosphate synthetase, glutamine chain</fullName>
    </alternativeName>
</protein>
<dbReference type="Proteomes" id="UP001174909">
    <property type="component" value="Unassembled WGS sequence"/>
</dbReference>
<dbReference type="InterPro" id="IPR006274">
    <property type="entry name" value="CarbamoylP_synth_ssu"/>
</dbReference>
<evidence type="ECO:0000256" key="9">
    <source>
        <dbReference type="ARBA" id="ARBA00022840"/>
    </source>
</evidence>
<keyword evidence="10" id="KW-0315">Glutamine amidotransferase</keyword>
<accession>A0AA35RGL4</accession>
<feature type="region of interest" description="Disordered" evidence="17">
    <location>
        <begin position="199"/>
        <end position="235"/>
    </location>
</feature>
<dbReference type="EC" id="6.3.5.5" evidence="4"/>
<evidence type="ECO:0000313" key="20">
    <source>
        <dbReference type="Proteomes" id="UP001174909"/>
    </source>
</evidence>
<dbReference type="InterPro" id="IPR029062">
    <property type="entry name" value="Class_I_gatase-like"/>
</dbReference>
<dbReference type="HAMAP" id="MF_01209">
    <property type="entry name" value="CPSase_S_chain"/>
    <property type="match status" value="1"/>
</dbReference>
<comment type="subunit">
    <text evidence="12">Heterodimer composed of 2 chains; the small (or glutamine) chain promotes the hydrolysis of glutamine to ammonia, which is used by the large (or ammonia) chain to synthesize carbamoyl phosphate.</text>
</comment>
<dbReference type="PANTHER" id="PTHR43418:SF7">
    <property type="entry name" value="CARBAMOYL-PHOSPHATE SYNTHASE SMALL CHAIN"/>
    <property type="match status" value="1"/>
</dbReference>
<dbReference type="NCBIfam" id="TIGR01368">
    <property type="entry name" value="CPSaseIIsmall"/>
    <property type="match status" value="1"/>
</dbReference>
<dbReference type="InterPro" id="IPR035686">
    <property type="entry name" value="CPSase_GATase1"/>
</dbReference>
<keyword evidence="8" id="KW-0378">Hydrolase</keyword>
<sequence length="612" mass="65967">MVARDIALAELTGGRLHVAHLSSAGSVSMVRQAKDRGIRVTAEVCPHHVWLTDEWALGGKGDANATGAMAYDTTTKVYPPLRSHEDVAACLAGLVDGTIDCVATDHAPHERASKECTYNDAAFGISVLETALGTLMAPVHRGSIDFDHHDRAADGGARTGAGRRICTVCFPVAGNARRPGDLRPAGALDGGCERVCVHGPQHPAGRRGTARARRRDDGGGPDRIRGGNPVEPRSTCMTRPVHLALEDGSVFTGESFGAQRDGWGEVVFNTTMTGYQEVLTDPSYAGQMVAFTYPLVGNYGINRRDFESRRIQVSGLIVRQHCDLPSHASSDMTLDAFLWEYNIPGISGIDTRALTRRLRTRGVMTGLITADEPDNALRRLAEIPRYDDLDLVSTVTTPGVYSWDNGEHEGYPTTPPPAGVRRILVTDAGVKYNILRLLQSRGCEVITVPAYTPAEDMLAMQPNGVLLSPGPGDPVLLGDIVSNLGKLIGQVPIMGICLGHQLAARALGAETYKLKFGHRGGNHPVKDLISEQVHITAQNHGYAVSADNLPAGLEVSHINLNDYTVEGLRHRDLPLFTIQYHSEASPGPRDNEYLFDRFLAMVDDAKPAGRVV</sequence>
<evidence type="ECO:0000256" key="17">
    <source>
        <dbReference type="SAM" id="MobiDB-lite"/>
    </source>
</evidence>
<dbReference type="PANTHER" id="PTHR43418">
    <property type="entry name" value="MULTIFUNCTIONAL TRYPTOPHAN BIOSYNTHESIS PROTEIN-RELATED"/>
    <property type="match status" value="1"/>
</dbReference>
<evidence type="ECO:0000256" key="3">
    <source>
        <dbReference type="ARBA" id="ARBA00007800"/>
    </source>
</evidence>
<dbReference type="InterPro" id="IPR032466">
    <property type="entry name" value="Metal_Hydrolase"/>
</dbReference>
<evidence type="ECO:0000256" key="13">
    <source>
        <dbReference type="ARBA" id="ARBA00044168"/>
    </source>
</evidence>
<dbReference type="FunFam" id="3.50.30.20:FF:000001">
    <property type="entry name" value="Carbamoyl-phosphate synthase small chain"/>
    <property type="match status" value="1"/>
</dbReference>
<dbReference type="SMART" id="SM01097">
    <property type="entry name" value="CPSase_sm_chain"/>
    <property type="match status" value="1"/>
</dbReference>
<dbReference type="Pfam" id="PF00988">
    <property type="entry name" value="CPSase_sm_chain"/>
    <property type="match status" value="1"/>
</dbReference>
<dbReference type="GO" id="GO:0006221">
    <property type="term" value="P:pyrimidine nucleotide biosynthetic process"/>
    <property type="evidence" value="ECO:0007669"/>
    <property type="project" value="UniProtKB-KW"/>
</dbReference>
<comment type="catalytic activity">
    <reaction evidence="16">
        <text>L-glutamine + H2O = L-glutamate + NH4(+)</text>
        <dbReference type="Rhea" id="RHEA:15889"/>
        <dbReference type="ChEBI" id="CHEBI:15377"/>
        <dbReference type="ChEBI" id="CHEBI:28938"/>
        <dbReference type="ChEBI" id="CHEBI:29985"/>
        <dbReference type="ChEBI" id="CHEBI:58359"/>
    </reaction>
</comment>
<keyword evidence="9" id="KW-0067">ATP-binding</keyword>
<dbReference type="GO" id="GO:0006207">
    <property type="term" value="P:'de novo' pyrimidine nucleobase biosynthetic process"/>
    <property type="evidence" value="ECO:0007669"/>
    <property type="project" value="InterPro"/>
</dbReference>
<dbReference type="Pfam" id="PF00117">
    <property type="entry name" value="GATase"/>
    <property type="match status" value="1"/>
</dbReference>
<evidence type="ECO:0000256" key="7">
    <source>
        <dbReference type="ARBA" id="ARBA00022741"/>
    </source>
</evidence>
<dbReference type="NCBIfam" id="NF009475">
    <property type="entry name" value="PRK12838.1"/>
    <property type="match status" value="1"/>
</dbReference>
<evidence type="ECO:0000256" key="14">
    <source>
        <dbReference type="ARBA" id="ARBA00044340"/>
    </source>
</evidence>
<feature type="domain" description="Carbamoyl-phosphate synthase small subunit N-terminal" evidence="18">
    <location>
        <begin position="239"/>
        <end position="369"/>
    </location>
</feature>
<evidence type="ECO:0000256" key="1">
    <source>
        <dbReference type="ARBA" id="ARBA00004812"/>
    </source>
</evidence>
<gene>
    <name evidence="19" type="ORF">GBAR_LOCUS6607</name>
</gene>
<dbReference type="PRINTS" id="PR00097">
    <property type="entry name" value="ANTSNTHASEII"/>
</dbReference>
<dbReference type="PRINTS" id="PR00096">
    <property type="entry name" value="GATASE"/>
</dbReference>
<evidence type="ECO:0000256" key="8">
    <source>
        <dbReference type="ARBA" id="ARBA00022801"/>
    </source>
</evidence>
<evidence type="ECO:0000256" key="4">
    <source>
        <dbReference type="ARBA" id="ARBA00012738"/>
    </source>
</evidence>
<dbReference type="Gene3D" id="3.40.50.880">
    <property type="match status" value="1"/>
</dbReference>
<dbReference type="SUPFAM" id="SSF52021">
    <property type="entry name" value="Carbamoyl phosphate synthetase, small subunit N-terminal domain"/>
    <property type="match status" value="1"/>
</dbReference>
<evidence type="ECO:0000313" key="19">
    <source>
        <dbReference type="EMBL" id="CAI8009936.1"/>
    </source>
</evidence>
<feature type="compositionally biased region" description="Basic residues" evidence="17">
    <location>
        <begin position="204"/>
        <end position="213"/>
    </location>
</feature>
<dbReference type="PROSITE" id="PS00483">
    <property type="entry name" value="DIHYDROOROTASE_2"/>
    <property type="match status" value="1"/>
</dbReference>
<dbReference type="AlphaFoldDB" id="A0AA35RGL4"/>